<dbReference type="SUPFAM" id="SSF53850">
    <property type="entry name" value="Periplasmic binding protein-like II"/>
    <property type="match status" value="1"/>
</dbReference>
<dbReference type="RefSeq" id="WP_188175585.1">
    <property type="nucleotide sequence ID" value="NZ_JACVVD010000005.1"/>
</dbReference>
<reference evidence="2" key="1">
    <citation type="submission" date="2020-09" db="EMBL/GenBank/DDBJ databases">
        <title>Draft Genome Sequence of Paenibacillus sp. WST5.</title>
        <authorList>
            <person name="Bao Z."/>
        </authorList>
    </citation>
    <scope>NUCLEOTIDE SEQUENCE</scope>
    <source>
        <strain evidence="2">WST5</strain>
    </source>
</reference>
<dbReference type="Gene3D" id="3.40.190.10">
    <property type="entry name" value="Periplasmic binding protein-like II"/>
    <property type="match status" value="2"/>
</dbReference>
<evidence type="ECO:0000313" key="3">
    <source>
        <dbReference type="Proteomes" id="UP000650466"/>
    </source>
</evidence>
<dbReference type="PROSITE" id="PS51257">
    <property type="entry name" value="PROKAR_LIPOPROTEIN"/>
    <property type="match status" value="1"/>
</dbReference>
<dbReference type="PANTHER" id="PTHR43649:SF12">
    <property type="entry name" value="DIACETYLCHITOBIOSE BINDING PROTEIN DASA"/>
    <property type="match status" value="1"/>
</dbReference>
<dbReference type="AlphaFoldDB" id="A0A926KQ09"/>
<evidence type="ECO:0000256" key="1">
    <source>
        <dbReference type="SAM" id="SignalP"/>
    </source>
</evidence>
<name>A0A926KQ09_9BACL</name>
<accession>A0A926KQ09</accession>
<proteinExistence type="predicted"/>
<dbReference type="Pfam" id="PF01547">
    <property type="entry name" value="SBP_bac_1"/>
    <property type="match status" value="1"/>
</dbReference>
<dbReference type="PANTHER" id="PTHR43649">
    <property type="entry name" value="ARABINOSE-BINDING PROTEIN-RELATED"/>
    <property type="match status" value="1"/>
</dbReference>
<evidence type="ECO:0000313" key="2">
    <source>
        <dbReference type="EMBL" id="MBD0381795.1"/>
    </source>
</evidence>
<keyword evidence="1" id="KW-0732">Signal</keyword>
<dbReference type="InterPro" id="IPR006059">
    <property type="entry name" value="SBP"/>
</dbReference>
<dbReference type="EMBL" id="JACVVD010000005">
    <property type="protein sequence ID" value="MBD0381795.1"/>
    <property type="molecule type" value="Genomic_DNA"/>
</dbReference>
<dbReference type="Proteomes" id="UP000650466">
    <property type="component" value="Unassembled WGS sequence"/>
</dbReference>
<dbReference type="InterPro" id="IPR050490">
    <property type="entry name" value="Bact_solute-bd_prot1"/>
</dbReference>
<feature type="chain" id="PRO_5037019499" evidence="1">
    <location>
        <begin position="31"/>
        <end position="537"/>
    </location>
</feature>
<keyword evidence="3" id="KW-1185">Reference proteome</keyword>
<comment type="caution">
    <text evidence="2">The sequence shown here is derived from an EMBL/GenBank/DDBJ whole genome shotgun (WGS) entry which is preliminary data.</text>
</comment>
<organism evidence="2 3">
    <name type="scientific">Paenibacillus sedimenti</name>
    <dbReference type="NCBI Taxonomy" id="2770274"/>
    <lineage>
        <taxon>Bacteria</taxon>
        <taxon>Bacillati</taxon>
        <taxon>Bacillota</taxon>
        <taxon>Bacilli</taxon>
        <taxon>Bacillales</taxon>
        <taxon>Paenibacillaceae</taxon>
        <taxon>Paenibacillus</taxon>
    </lineage>
</organism>
<feature type="signal peptide" evidence="1">
    <location>
        <begin position="1"/>
        <end position="30"/>
    </location>
</feature>
<sequence>MVQKKAFKGTIFTVLATTFVVSVLSGCASSNEGQTAKETDSAKATTAASQKPVTIKVEVFDRGNSPAGKSVTNNYITKYVEDNFTKKTNIKVEYVPVPRAQEVEKLNVLMASGDAPDIVFTYDSNLVYKYVQQGGIAELGSLLDQYGSNLKSYLGKDTLAFGTYDGKQYAIPAKRVYLGKYSSEIRQDWLDKLGLPSPKTTDEVYQTLKAFKEKKPGGDQTIPLGFALDPASYEPIIWTFIKNLSNESRYTQSQLLGSREYPVLMDGHKDGVRFLNKLYNEGLISPDFALDKDKKKLYQDIATGKVGMYAENAGESYKIQPPDTYTVLQKTVAGAKLAPIDPYTNAEGKHVKPSYIPAGLNVIIPKTSKVAAEAVQYLDWLAQKDVMYAMIYGVEGKNHNKVNGLPVRLDNEDTKQNLYNYGDYTIITNGTDFGSADKNTEALSLDYIEANRKDATQALKNGLQDGLSPVRFDRPIEAEAKYGKALSDKYEQLLVKSILSKPADFDKTYDDMLKDFMTNGGEAIQKERAEAFKNIKK</sequence>
<protein>
    <submittedName>
        <fullName evidence="2">Extracellular solute-binding protein</fullName>
    </submittedName>
</protein>
<gene>
    <name evidence="2" type="ORF">ICC18_16850</name>
</gene>